<reference evidence="2" key="1">
    <citation type="journal article" date="2016" name="Genome Announc.">
        <title>Draft Genome Sequences of Methanobrevibacter curvatus DSM11111, Methanobrevibacter cuticularis DSM11139, Methanobrevibacter filiformis DSM11501, and Methanobrevibacter oralis DSM7256.</title>
        <authorList>
            <person name="Poehlein A."/>
            <person name="Seedorf H."/>
        </authorList>
    </citation>
    <scope>NUCLEOTIDE SEQUENCE [LARGE SCALE GENOMIC DNA]</scope>
    <source>
        <strain evidence="2">DSM 7256 / JCM 30027 / ZR</strain>
    </source>
</reference>
<evidence type="ECO:0000313" key="1">
    <source>
        <dbReference type="EMBL" id="KZX13654.1"/>
    </source>
</evidence>
<gene>
    <name evidence="1" type="ORF">MBORA_05650</name>
</gene>
<accession>A0A166BPR9</accession>
<dbReference type="PANTHER" id="PTHR38597">
    <property type="entry name" value="BLL3834 PROTEIN"/>
    <property type="match status" value="1"/>
</dbReference>
<dbReference type="EMBL" id="LWMU01000048">
    <property type="protein sequence ID" value="KZX13654.1"/>
    <property type="molecule type" value="Genomic_DNA"/>
</dbReference>
<comment type="caution">
    <text evidence="1">The sequence shown here is derived from an EMBL/GenBank/DDBJ whole genome shotgun (WGS) entry which is preliminary data.</text>
</comment>
<dbReference type="AlphaFoldDB" id="A0A166BPR9"/>
<dbReference type="PATRIC" id="fig|66851.6.peg.629"/>
<evidence type="ECO:0008006" key="3">
    <source>
        <dbReference type="Google" id="ProtNLM"/>
    </source>
</evidence>
<dbReference type="PANTHER" id="PTHR38597:SF1">
    <property type="entry name" value="BLL3834 PROTEIN"/>
    <property type="match status" value="1"/>
</dbReference>
<proteinExistence type="predicted"/>
<dbReference type="Proteomes" id="UP000077428">
    <property type="component" value="Unassembled WGS sequence"/>
</dbReference>
<dbReference type="InterPro" id="IPR008482">
    <property type="entry name" value="DUF763"/>
</dbReference>
<dbReference type="Pfam" id="PF05559">
    <property type="entry name" value="DUF763"/>
    <property type="match status" value="1"/>
</dbReference>
<protein>
    <recommendedName>
        <fullName evidence="3">DUF763 domain-containing protein</fullName>
    </recommendedName>
</protein>
<name>A0A166BPR9_METOA</name>
<keyword evidence="2" id="KW-1185">Reference proteome</keyword>
<sequence>MFVLVLCNCSYLNNFNNLKQNKVMQRKGVVNLPLHTGHPPKWLFTRMVDLSKAIASVIIEEYSLNEFINRLSNPFWFQAFSCVLGFDWHSSGTTTTTLGALKISLSPEEHGIYLSGGKGAKSRKTPEGIKHAGEMFNLKTKTTEKLIKTSKLSAKIDNSCIQDGFILYQHNFFITETGNWAVIQQGLNTENKYARRYHWMGENVDKLLENPHSGISCDLKNPHTLNMTDKESKEAQKISVDLINDNPNHLRQYFKRKNNQMLLEDFIMPEHHPILDTDLSDEEFEVLKKAYEIQVENYEELILLKGIGPKKIRALALISDLVYGEPASWRDPVKYSFTHGGKDGFPYPVDREVYDNSISTMKDAIEQAKIKKDDKLKAIKRLDDFIS</sequence>
<evidence type="ECO:0000313" key="2">
    <source>
        <dbReference type="Proteomes" id="UP000077428"/>
    </source>
</evidence>
<organism evidence="1 2">
    <name type="scientific">Methanobrevibacter oralis</name>
    <dbReference type="NCBI Taxonomy" id="66851"/>
    <lineage>
        <taxon>Archaea</taxon>
        <taxon>Methanobacteriati</taxon>
        <taxon>Methanobacteriota</taxon>
        <taxon>Methanomada group</taxon>
        <taxon>Methanobacteria</taxon>
        <taxon>Methanobacteriales</taxon>
        <taxon>Methanobacteriaceae</taxon>
        <taxon>Methanobrevibacter</taxon>
    </lineage>
</organism>